<evidence type="ECO:0000256" key="6">
    <source>
        <dbReference type="ARBA" id="ARBA00024695"/>
    </source>
</evidence>
<keyword evidence="4" id="KW-0698">rRNA processing</keyword>
<evidence type="ECO:0000313" key="9">
    <source>
        <dbReference type="EMBL" id="CAI2363105.1"/>
    </source>
</evidence>
<evidence type="ECO:0000256" key="7">
    <source>
        <dbReference type="SAM" id="Coils"/>
    </source>
</evidence>
<evidence type="ECO:0000256" key="3">
    <source>
        <dbReference type="ARBA" id="ARBA00022517"/>
    </source>
</evidence>
<dbReference type="GO" id="GO:0030692">
    <property type="term" value="C:Noc4p-Nop14p complex"/>
    <property type="evidence" value="ECO:0007669"/>
    <property type="project" value="TreeGrafter"/>
</dbReference>
<keyword evidence="10" id="KW-1185">Reference proteome</keyword>
<evidence type="ECO:0000256" key="5">
    <source>
        <dbReference type="ARBA" id="ARBA00023242"/>
    </source>
</evidence>
<evidence type="ECO:0000313" key="10">
    <source>
        <dbReference type="Proteomes" id="UP001295684"/>
    </source>
</evidence>
<name>A0AAD1XA83_EUPCR</name>
<dbReference type="PANTHER" id="PTHR23183">
    <property type="entry name" value="NOP14"/>
    <property type="match status" value="1"/>
</dbReference>
<accession>A0AAD1XA83</accession>
<keyword evidence="5" id="KW-0539">Nucleus</keyword>
<gene>
    <name evidence="9" type="ORF">ECRASSUSDP1_LOCUS4435</name>
</gene>
<evidence type="ECO:0008006" key="11">
    <source>
        <dbReference type="Google" id="ProtNLM"/>
    </source>
</evidence>
<dbReference type="AlphaFoldDB" id="A0AAD1XA83"/>
<dbReference type="PANTHER" id="PTHR23183:SF0">
    <property type="entry name" value="NUCLEOLAR PROTEIN 14"/>
    <property type="match status" value="1"/>
</dbReference>
<comment type="caution">
    <text evidence="9">The sequence shown here is derived from an EMBL/GenBank/DDBJ whole genome shotgun (WGS) entry which is preliminary data.</text>
</comment>
<comment type="function">
    <text evidence="6">Involved in nucleolar processing of pre-18S ribosomal RNA. Has a role in the nuclear export of 40S pre-ribosomal subunit to the cytoplasm.</text>
</comment>
<comment type="subcellular location">
    <subcellularLocation>
        <location evidence="1">Nucleus</location>
        <location evidence="1">Nucleolus</location>
    </subcellularLocation>
</comment>
<comment type="similarity">
    <text evidence="2">Belongs to the NOP14 family.</text>
</comment>
<organism evidence="9 10">
    <name type="scientific">Euplotes crassus</name>
    <dbReference type="NCBI Taxonomy" id="5936"/>
    <lineage>
        <taxon>Eukaryota</taxon>
        <taxon>Sar</taxon>
        <taxon>Alveolata</taxon>
        <taxon>Ciliophora</taxon>
        <taxon>Intramacronucleata</taxon>
        <taxon>Spirotrichea</taxon>
        <taxon>Hypotrichia</taxon>
        <taxon>Euplotida</taxon>
        <taxon>Euplotidae</taxon>
        <taxon>Moneuplotes</taxon>
    </lineage>
</organism>
<dbReference type="InterPro" id="IPR007276">
    <property type="entry name" value="Nop14"/>
</dbReference>
<evidence type="ECO:0000256" key="8">
    <source>
        <dbReference type="SAM" id="MobiDB-lite"/>
    </source>
</evidence>
<sequence length="536" mass="63272">MGNKRSLHRMKRVHKKAIRAQGDFKKRAMMKKRVAKMTAKNTAEDYKEDEEKNFKARIRLLKIINEEDYIEKMPESAWERVKLLPYVINIPSSYSDFCDEVKNFIPEEVCVYLKRMRDYNSILADYSQEQRERVEIELKEQSKDARELQLNLNRNLFKFMFKKYDESVKKLEYNDMENGINYIEAYYKNIYEMAGLLPETFLDYIKNKLNAYTKLISVVQDKIDKGDTEESAGFPKVFQKDVFFFLRLCTKVMGTEKNLKIMHTILLVIGNLLDKINPVLSKSYSDCTFLLCTSSLLLEEIVNKENIQGKYCPYLVSSCVKILKFIKEVSLPKADPARKMSMLDLFLHSELDATSVKAFINCTALLVKSLDKFYRWSEYRDYILDLPDVIAVTESIKFGKYVDESLHPILSHTPVMKSVLQLQKAQVAPIKTFKFAKDHEDPEVREEKKLKKEYKKAMRDAKRELKKDTEMIQKVRMQEESSRIRRVDLERKRVRRILEEESAEFKAMRSQEMQGTKTTFKREKKTRMAGNKMEDK</sequence>
<dbReference type="Proteomes" id="UP001295684">
    <property type="component" value="Unassembled WGS sequence"/>
</dbReference>
<reference evidence="9" key="1">
    <citation type="submission" date="2023-07" db="EMBL/GenBank/DDBJ databases">
        <authorList>
            <consortium name="AG Swart"/>
            <person name="Singh M."/>
            <person name="Singh A."/>
            <person name="Seah K."/>
            <person name="Emmerich C."/>
        </authorList>
    </citation>
    <scope>NUCLEOTIDE SEQUENCE</scope>
    <source>
        <strain evidence="9">DP1</strain>
    </source>
</reference>
<protein>
    <recommendedName>
        <fullName evidence="11">Nucleolar protein 14</fullName>
    </recommendedName>
</protein>
<keyword evidence="3" id="KW-0690">Ribosome biogenesis</keyword>
<dbReference type="EMBL" id="CAMPGE010004255">
    <property type="protein sequence ID" value="CAI2363105.1"/>
    <property type="molecule type" value="Genomic_DNA"/>
</dbReference>
<evidence type="ECO:0000256" key="1">
    <source>
        <dbReference type="ARBA" id="ARBA00004604"/>
    </source>
</evidence>
<evidence type="ECO:0000256" key="4">
    <source>
        <dbReference type="ARBA" id="ARBA00022552"/>
    </source>
</evidence>
<keyword evidence="7" id="KW-0175">Coiled coil</keyword>
<feature type="coiled-coil region" evidence="7">
    <location>
        <begin position="444"/>
        <end position="478"/>
    </location>
</feature>
<proteinExistence type="inferred from homology"/>
<feature type="region of interest" description="Disordered" evidence="8">
    <location>
        <begin position="504"/>
        <end position="536"/>
    </location>
</feature>
<evidence type="ECO:0000256" key="2">
    <source>
        <dbReference type="ARBA" id="ARBA00007466"/>
    </source>
</evidence>
<dbReference type="GO" id="GO:0030490">
    <property type="term" value="P:maturation of SSU-rRNA"/>
    <property type="evidence" value="ECO:0007669"/>
    <property type="project" value="TreeGrafter"/>
</dbReference>
<dbReference type="GO" id="GO:0032040">
    <property type="term" value="C:small-subunit processome"/>
    <property type="evidence" value="ECO:0007669"/>
    <property type="project" value="InterPro"/>
</dbReference>